<dbReference type="GO" id="GO:0003677">
    <property type="term" value="F:DNA binding"/>
    <property type="evidence" value="ECO:0007669"/>
    <property type="project" value="TreeGrafter"/>
</dbReference>
<accession>A0A0D2KPU1</accession>
<dbReference type="Proteomes" id="UP000054270">
    <property type="component" value="Unassembled WGS sequence"/>
</dbReference>
<dbReference type="InterPro" id="IPR018608">
    <property type="entry name" value="Gti1/Pac2"/>
</dbReference>
<name>A0A0D2KPU1_HYPSF</name>
<dbReference type="PANTHER" id="PTHR28027">
    <property type="entry name" value="TRANSCRIPTIONAL REGULATOR MIT1"/>
    <property type="match status" value="1"/>
</dbReference>
<protein>
    <submittedName>
        <fullName evidence="1">Uncharacterized protein</fullName>
    </submittedName>
</protein>
<proteinExistence type="predicted"/>
<evidence type="ECO:0000313" key="1">
    <source>
        <dbReference type="EMBL" id="KJA16637.1"/>
    </source>
</evidence>
<organism evidence="1 2">
    <name type="scientific">Hypholoma sublateritium (strain FD-334 SS-4)</name>
    <dbReference type="NCBI Taxonomy" id="945553"/>
    <lineage>
        <taxon>Eukaryota</taxon>
        <taxon>Fungi</taxon>
        <taxon>Dikarya</taxon>
        <taxon>Basidiomycota</taxon>
        <taxon>Agaricomycotina</taxon>
        <taxon>Agaricomycetes</taxon>
        <taxon>Agaricomycetidae</taxon>
        <taxon>Agaricales</taxon>
        <taxon>Agaricineae</taxon>
        <taxon>Strophariaceae</taxon>
        <taxon>Hypholoma</taxon>
    </lineage>
</organism>
<dbReference type="Pfam" id="PF09729">
    <property type="entry name" value="Gti1_Pac2"/>
    <property type="match status" value="1"/>
</dbReference>
<dbReference type="PANTHER" id="PTHR28027:SF2">
    <property type="entry name" value="TRANSCRIPTIONAL REGULATOR MIT1"/>
    <property type="match status" value="1"/>
</dbReference>
<keyword evidence="2" id="KW-1185">Reference proteome</keyword>
<dbReference type="EMBL" id="KN817618">
    <property type="protein sequence ID" value="KJA16637.1"/>
    <property type="molecule type" value="Genomic_DNA"/>
</dbReference>
<gene>
    <name evidence="1" type="ORF">HYPSUDRAFT_114488</name>
</gene>
<dbReference type="OrthoDB" id="5572844at2759"/>
<dbReference type="AlphaFoldDB" id="A0A0D2KPU1"/>
<feature type="non-terminal residue" evidence="1">
    <location>
        <position position="1"/>
    </location>
</feature>
<reference evidence="2" key="1">
    <citation type="submission" date="2014-04" db="EMBL/GenBank/DDBJ databases">
        <title>Evolutionary Origins and Diversification of the Mycorrhizal Mutualists.</title>
        <authorList>
            <consortium name="DOE Joint Genome Institute"/>
            <consortium name="Mycorrhizal Genomics Consortium"/>
            <person name="Kohler A."/>
            <person name="Kuo A."/>
            <person name="Nagy L.G."/>
            <person name="Floudas D."/>
            <person name="Copeland A."/>
            <person name="Barry K.W."/>
            <person name="Cichocki N."/>
            <person name="Veneault-Fourrey C."/>
            <person name="LaButti K."/>
            <person name="Lindquist E.A."/>
            <person name="Lipzen A."/>
            <person name="Lundell T."/>
            <person name="Morin E."/>
            <person name="Murat C."/>
            <person name="Riley R."/>
            <person name="Ohm R."/>
            <person name="Sun H."/>
            <person name="Tunlid A."/>
            <person name="Henrissat B."/>
            <person name="Grigoriev I.V."/>
            <person name="Hibbett D.S."/>
            <person name="Martin F."/>
        </authorList>
    </citation>
    <scope>NUCLEOTIDE SEQUENCE [LARGE SCALE GENOMIC DNA]</scope>
    <source>
        <strain evidence="2">FD-334 SS-4</strain>
    </source>
</reference>
<feature type="non-terminal residue" evidence="1">
    <location>
        <position position="214"/>
    </location>
</feature>
<sequence>PMSAQSSAPSWTGWIESTNDALLILEAARRGLIPRVTHRLNVDERKTIASGAVYVFDESHISRWTDSIHWSRAHICGNFLLYRQVRSRSDADGPEPAAFAEHGHTSAFGHPRADIATRFERERMLLNGLPNDKHKADGLIKKTFSAKMDGIEQHLVCYYKLADVGNGRLHPPSSFPGLAALDISTESLERAHVVMQPKGEIGADGISRYRGMAE</sequence>
<evidence type="ECO:0000313" key="2">
    <source>
        <dbReference type="Proteomes" id="UP000054270"/>
    </source>
</evidence>